<organism evidence="6 7">
    <name type="scientific">Thalassorhabdus alkalitolerans</name>
    <dbReference type="NCBI Taxonomy" id="2282697"/>
    <lineage>
        <taxon>Bacteria</taxon>
        <taxon>Bacillati</taxon>
        <taxon>Bacillota</taxon>
        <taxon>Bacilli</taxon>
        <taxon>Bacillales</taxon>
        <taxon>Bacillaceae</taxon>
        <taxon>Thalassorhabdus</taxon>
    </lineage>
</organism>
<feature type="transmembrane region" description="Helical" evidence="5">
    <location>
        <begin position="383"/>
        <end position="405"/>
    </location>
</feature>
<dbReference type="RefSeq" id="WP_385942764.1">
    <property type="nucleotide sequence ID" value="NZ_JBHSOZ010000010.1"/>
</dbReference>
<dbReference type="PANTHER" id="PTHR22550">
    <property type="entry name" value="SPORE GERMINATION PROTEIN"/>
    <property type="match status" value="1"/>
</dbReference>
<evidence type="ECO:0000256" key="4">
    <source>
        <dbReference type="PIRNR" id="PIRNR005690"/>
    </source>
</evidence>
<feature type="transmembrane region" description="Helical" evidence="5">
    <location>
        <begin position="417"/>
        <end position="442"/>
    </location>
</feature>
<sequence length="503" mass="56847">MFLLRFLQSKQNKQNKEEPQETIQEGLQRLERNSNDFTKKAVFTPYGKVYAYYFDTLIEEDYYQQNILLPLKEKEWRDYKDIANIVSTEETLEASQFSDIQKLLLEGYVFLQRTEGETKGLLLSSPSVVERDVGVPEVEFSVAGPQEAFVETLETNIHLLRKRIPLSNLCIKEIEVGSVTQTKVAVIYLDGVADKENVNTVIQRITELETDQVLDSNNLAQMIQDHTYSIFPQFINTERPDRAAAAITEGKVIFISNGSPEAIVAPSTLIEFFSSLEDYYLPWQIASFVRLLRFMAVAFSILATPIYVAVLTYHYEMIPEDLLITLVLSRANIPFPPIIEALFLELTIELLREAGARLPTKVGQTIGIVGGIVIGQASVEAGLLSNILLIIVALAALASFTTPVYQMGNTIRIIRFPYLIAATMLGGLGIVICVLFTFVHLIKLNSLGRPYLAPFYPLRFQDWKDAFIRLPFNTFTSRPVHSRTISAKRVPFQKAVQKKDIDE</sequence>
<evidence type="ECO:0000256" key="5">
    <source>
        <dbReference type="SAM" id="Phobius"/>
    </source>
</evidence>
<comment type="similarity">
    <text evidence="2 4">Belongs to the GerABKA family.</text>
</comment>
<keyword evidence="5" id="KW-0812">Transmembrane</keyword>
<comment type="caution">
    <text evidence="6">The sequence shown here is derived from an EMBL/GenBank/DDBJ whole genome shotgun (WGS) entry which is preliminary data.</text>
</comment>
<evidence type="ECO:0000256" key="3">
    <source>
        <dbReference type="ARBA" id="ARBA00023136"/>
    </source>
</evidence>
<dbReference type="PIRSF" id="PIRSF005690">
    <property type="entry name" value="GerBA"/>
    <property type="match status" value="1"/>
</dbReference>
<keyword evidence="7" id="KW-1185">Reference proteome</keyword>
<gene>
    <name evidence="6" type="ORF">ACFPU1_15585</name>
</gene>
<proteinExistence type="inferred from homology"/>
<evidence type="ECO:0000256" key="2">
    <source>
        <dbReference type="ARBA" id="ARBA00005278"/>
    </source>
</evidence>
<dbReference type="InterPro" id="IPR004995">
    <property type="entry name" value="Spore_Ger"/>
</dbReference>
<dbReference type="Proteomes" id="UP001596142">
    <property type="component" value="Unassembled WGS sequence"/>
</dbReference>
<name>A0ABW0YQW7_9BACI</name>
<keyword evidence="3 4" id="KW-0472">Membrane</keyword>
<evidence type="ECO:0000256" key="1">
    <source>
        <dbReference type="ARBA" id="ARBA00004141"/>
    </source>
</evidence>
<evidence type="ECO:0000313" key="7">
    <source>
        <dbReference type="Proteomes" id="UP001596142"/>
    </source>
</evidence>
<dbReference type="EMBL" id="JBHSOZ010000010">
    <property type="protein sequence ID" value="MFC5714171.1"/>
    <property type="molecule type" value="Genomic_DNA"/>
</dbReference>
<reference evidence="7" key="1">
    <citation type="journal article" date="2019" name="Int. J. Syst. Evol. Microbiol.">
        <title>The Global Catalogue of Microorganisms (GCM) 10K type strain sequencing project: providing services to taxonomists for standard genome sequencing and annotation.</title>
        <authorList>
            <consortium name="The Broad Institute Genomics Platform"/>
            <consortium name="The Broad Institute Genome Sequencing Center for Infectious Disease"/>
            <person name="Wu L."/>
            <person name="Ma J."/>
        </authorList>
    </citation>
    <scope>NUCLEOTIDE SEQUENCE [LARGE SCALE GENOMIC DNA]</scope>
    <source>
        <strain evidence="7">CECT 7184</strain>
    </source>
</reference>
<protein>
    <submittedName>
        <fullName evidence="6">Spore germination protein</fullName>
    </submittedName>
</protein>
<comment type="subcellular location">
    <subcellularLocation>
        <location evidence="4">Cell membrane</location>
    </subcellularLocation>
    <subcellularLocation>
        <location evidence="1">Membrane</location>
        <topology evidence="1">Multi-pass membrane protein</topology>
    </subcellularLocation>
</comment>
<dbReference type="PANTHER" id="PTHR22550:SF5">
    <property type="entry name" value="LEUCINE ZIPPER PROTEIN 4"/>
    <property type="match status" value="1"/>
</dbReference>
<evidence type="ECO:0000313" key="6">
    <source>
        <dbReference type="EMBL" id="MFC5714171.1"/>
    </source>
</evidence>
<dbReference type="InterPro" id="IPR050768">
    <property type="entry name" value="UPF0353/GerABKA_families"/>
</dbReference>
<dbReference type="Pfam" id="PF03323">
    <property type="entry name" value="GerA"/>
    <property type="match status" value="1"/>
</dbReference>
<accession>A0ABW0YQW7</accession>
<feature type="transmembrane region" description="Helical" evidence="5">
    <location>
        <begin position="291"/>
        <end position="313"/>
    </location>
</feature>
<keyword evidence="5" id="KW-1133">Transmembrane helix</keyword>